<gene>
    <name evidence="1" type="ORF">CSW64_10800</name>
</gene>
<keyword evidence="2" id="KW-1185">Reference proteome</keyword>
<sequence>MTGAEVEAFAKASRMTTQPFDAHTARARGWRTPDWWPTEACPAGVAYGDDPFAEPPRYLGHVVNWCPGEGRAYVQSFRY</sequence>
<dbReference type="Proteomes" id="UP000228945">
    <property type="component" value="Chromosome"/>
</dbReference>
<protein>
    <submittedName>
        <fullName evidence="1">Uncharacterized protein</fullName>
    </submittedName>
</protein>
<evidence type="ECO:0000313" key="1">
    <source>
        <dbReference type="EMBL" id="ATQ42865.1"/>
    </source>
</evidence>
<accession>A0A2D2AY03</accession>
<dbReference type="KEGG" id="cmb:CSW64_10800"/>
<name>A0A2D2AY03_9CAUL</name>
<dbReference type="AlphaFoldDB" id="A0A2D2AY03"/>
<proteinExistence type="predicted"/>
<evidence type="ECO:0000313" key="2">
    <source>
        <dbReference type="Proteomes" id="UP000228945"/>
    </source>
</evidence>
<dbReference type="EMBL" id="CP024201">
    <property type="protein sequence ID" value="ATQ42865.1"/>
    <property type="molecule type" value="Genomic_DNA"/>
</dbReference>
<reference evidence="1 2" key="1">
    <citation type="submission" date="2017-10" db="EMBL/GenBank/DDBJ databases">
        <title>Genome sequence of Caulobacter mirabilis FWC38.</title>
        <authorList>
            <person name="Fiebig A."/>
            <person name="Crosson S."/>
        </authorList>
    </citation>
    <scope>NUCLEOTIDE SEQUENCE [LARGE SCALE GENOMIC DNA]</scope>
    <source>
        <strain evidence="1 2">FWC 38</strain>
    </source>
</reference>
<organism evidence="1 2">
    <name type="scientific">Caulobacter mirabilis</name>
    <dbReference type="NCBI Taxonomy" id="69666"/>
    <lineage>
        <taxon>Bacteria</taxon>
        <taxon>Pseudomonadati</taxon>
        <taxon>Pseudomonadota</taxon>
        <taxon>Alphaproteobacteria</taxon>
        <taxon>Caulobacterales</taxon>
        <taxon>Caulobacteraceae</taxon>
        <taxon>Caulobacter</taxon>
    </lineage>
</organism>